<dbReference type="Proteomes" id="UP000722989">
    <property type="component" value="Unassembled WGS sequence"/>
</dbReference>
<organism evidence="2 3">
    <name type="scientific">Planosporangium thailandense</name>
    <dbReference type="NCBI Taxonomy" id="765197"/>
    <lineage>
        <taxon>Bacteria</taxon>
        <taxon>Bacillati</taxon>
        <taxon>Actinomycetota</taxon>
        <taxon>Actinomycetes</taxon>
        <taxon>Micromonosporales</taxon>
        <taxon>Micromonosporaceae</taxon>
        <taxon>Planosporangium</taxon>
    </lineage>
</organism>
<proteinExistence type="predicted"/>
<dbReference type="InterPro" id="IPR036866">
    <property type="entry name" value="RibonucZ/Hydroxyglut_hydro"/>
</dbReference>
<accession>A0ABX0Y8X3</accession>
<dbReference type="PANTHER" id="PTHR46018:SF4">
    <property type="entry name" value="METALLO-HYDROLASE YHFI-RELATED"/>
    <property type="match status" value="1"/>
</dbReference>
<comment type="caution">
    <text evidence="2">The sequence shown here is derived from an EMBL/GenBank/DDBJ whole genome shotgun (WGS) entry which is preliminary data.</text>
</comment>
<sequence>MRLTIIGCAGSFPGPESACSSYLLEADGFRLLIDFGTGALSALQRFSGLYTIDAILLSHLHADHVFDACSYVVARRYAPTGPLPRIPVYAPPGAPERLATAYGGPEEGPLDDVYSFYALQPGSFPIGPFQVTVDRVNHPVETYGVRVEHRGRVLAYSADTAACESLLRLAQGADVFLCEASYLDGEDNPPDLHLTGREAGEHAAKAGVGKLLLTHLVTAWGSEVSTVESASAVFAGPVEVVRPGCRYEI</sequence>
<keyword evidence="3" id="KW-1185">Reference proteome</keyword>
<gene>
    <name evidence="2" type="ORF">HC031_28875</name>
</gene>
<dbReference type="InterPro" id="IPR001279">
    <property type="entry name" value="Metallo-B-lactamas"/>
</dbReference>
<evidence type="ECO:0000313" key="2">
    <source>
        <dbReference type="EMBL" id="NJC73704.1"/>
    </source>
</evidence>
<reference evidence="2 3" key="1">
    <citation type="submission" date="2020-03" db="EMBL/GenBank/DDBJ databases">
        <title>WGS of the type strain of Planosporangium spp.</title>
        <authorList>
            <person name="Thawai C."/>
        </authorList>
    </citation>
    <scope>NUCLEOTIDE SEQUENCE [LARGE SCALE GENOMIC DNA]</scope>
    <source>
        <strain evidence="2 3">TBRC 5610</strain>
    </source>
</reference>
<name>A0ABX0Y8X3_9ACTN</name>
<dbReference type="CDD" id="cd07716">
    <property type="entry name" value="RNaseZ_short-form-like_MBL-fold"/>
    <property type="match status" value="1"/>
</dbReference>
<evidence type="ECO:0000259" key="1">
    <source>
        <dbReference type="SMART" id="SM00849"/>
    </source>
</evidence>
<protein>
    <submittedName>
        <fullName evidence="2">MBL fold metallo-hydrolase</fullName>
    </submittedName>
</protein>
<dbReference type="EMBL" id="JAATVY010000035">
    <property type="protein sequence ID" value="NJC73704.1"/>
    <property type="molecule type" value="Genomic_DNA"/>
</dbReference>
<dbReference type="PANTHER" id="PTHR46018">
    <property type="entry name" value="ZINC PHOSPHODIESTERASE ELAC PROTEIN 1"/>
    <property type="match status" value="1"/>
</dbReference>
<dbReference type="SUPFAM" id="SSF56281">
    <property type="entry name" value="Metallo-hydrolase/oxidoreductase"/>
    <property type="match status" value="1"/>
</dbReference>
<dbReference type="RefSeq" id="WP_167928610.1">
    <property type="nucleotide sequence ID" value="NZ_JAATVY010000035.1"/>
</dbReference>
<dbReference type="Pfam" id="PF12706">
    <property type="entry name" value="Lactamase_B_2"/>
    <property type="match status" value="1"/>
</dbReference>
<dbReference type="SMART" id="SM00849">
    <property type="entry name" value="Lactamase_B"/>
    <property type="match status" value="1"/>
</dbReference>
<evidence type="ECO:0000313" key="3">
    <source>
        <dbReference type="Proteomes" id="UP000722989"/>
    </source>
</evidence>
<feature type="domain" description="Metallo-beta-lactamase" evidence="1">
    <location>
        <begin position="18"/>
        <end position="197"/>
    </location>
</feature>
<dbReference type="Gene3D" id="3.60.15.10">
    <property type="entry name" value="Ribonuclease Z/Hydroxyacylglutathione hydrolase-like"/>
    <property type="match status" value="1"/>
</dbReference>